<evidence type="ECO:0000256" key="2">
    <source>
        <dbReference type="ARBA" id="ARBA00007353"/>
    </source>
</evidence>
<accession>A0A3S9B2S1</accession>
<keyword evidence="3" id="KW-0808">Transferase</keyword>
<gene>
    <name evidence="11" type="primary">pgeF</name>
    <name evidence="11" type="ORF">D5400_07705</name>
</gene>
<dbReference type="PANTHER" id="PTHR30616:SF2">
    <property type="entry name" value="PURINE NUCLEOSIDE PHOSPHORYLASE LACC1"/>
    <property type="match status" value="1"/>
</dbReference>
<evidence type="ECO:0000256" key="4">
    <source>
        <dbReference type="ARBA" id="ARBA00022723"/>
    </source>
</evidence>
<comment type="catalytic activity">
    <reaction evidence="7">
        <text>adenosine + H2O + H(+) = inosine + NH4(+)</text>
        <dbReference type="Rhea" id="RHEA:24408"/>
        <dbReference type="ChEBI" id="CHEBI:15377"/>
        <dbReference type="ChEBI" id="CHEBI:15378"/>
        <dbReference type="ChEBI" id="CHEBI:16335"/>
        <dbReference type="ChEBI" id="CHEBI:17596"/>
        <dbReference type="ChEBI" id="CHEBI:28938"/>
        <dbReference type="EC" id="3.5.4.4"/>
    </reaction>
    <physiologicalReaction direction="left-to-right" evidence="7">
        <dbReference type="Rhea" id="RHEA:24409"/>
    </physiologicalReaction>
</comment>
<comment type="similarity">
    <text evidence="2 10">Belongs to the purine nucleoside phosphorylase YfiH/LACC1 family.</text>
</comment>
<dbReference type="Gene3D" id="3.60.140.10">
    <property type="entry name" value="CNF1/YfiH-like putative cysteine hydrolases"/>
    <property type="match status" value="1"/>
</dbReference>
<dbReference type="InterPro" id="IPR011324">
    <property type="entry name" value="Cytotoxic_necrot_fac-like_cat"/>
</dbReference>
<dbReference type="Pfam" id="PF02578">
    <property type="entry name" value="Cu-oxidase_4"/>
    <property type="match status" value="1"/>
</dbReference>
<evidence type="ECO:0000313" key="11">
    <source>
        <dbReference type="EMBL" id="AZN71171.1"/>
    </source>
</evidence>
<evidence type="ECO:0000256" key="6">
    <source>
        <dbReference type="ARBA" id="ARBA00022833"/>
    </source>
</evidence>
<evidence type="ECO:0000256" key="10">
    <source>
        <dbReference type="RuleBase" id="RU361274"/>
    </source>
</evidence>
<dbReference type="OrthoDB" id="4279at2"/>
<evidence type="ECO:0000313" key="12">
    <source>
        <dbReference type="Proteomes" id="UP000268192"/>
    </source>
</evidence>
<evidence type="ECO:0000256" key="1">
    <source>
        <dbReference type="ARBA" id="ARBA00000553"/>
    </source>
</evidence>
<proteinExistence type="inferred from homology"/>
<dbReference type="PANTHER" id="PTHR30616">
    <property type="entry name" value="UNCHARACTERIZED PROTEIN YFIH"/>
    <property type="match status" value="1"/>
</dbReference>
<reference evidence="11 12" key="1">
    <citation type="submission" date="2018-09" db="EMBL/GenBank/DDBJ databases">
        <title>Marinorhizobium profundi gen. nov., sp. nov., isolated from a deep-sea sediment sample from the New Britain Trench and proposal of Marinorhizobiaceae fam. nov. in the order Rhizobiales of the class Alphaproteobacteria.</title>
        <authorList>
            <person name="Cao J."/>
        </authorList>
    </citation>
    <scope>NUCLEOTIDE SEQUENCE [LARGE SCALE GENOMIC DNA]</scope>
    <source>
        <strain evidence="11 12">WS11</strain>
    </source>
</reference>
<protein>
    <recommendedName>
        <fullName evidence="10">Purine nucleoside phosphorylase</fullName>
    </recommendedName>
</protein>
<dbReference type="InterPro" id="IPR003730">
    <property type="entry name" value="Cu_polyphenol_OxRdtase"/>
</dbReference>
<comment type="catalytic activity">
    <reaction evidence="1">
        <text>inosine + phosphate = alpha-D-ribose 1-phosphate + hypoxanthine</text>
        <dbReference type="Rhea" id="RHEA:27646"/>
        <dbReference type="ChEBI" id="CHEBI:17368"/>
        <dbReference type="ChEBI" id="CHEBI:17596"/>
        <dbReference type="ChEBI" id="CHEBI:43474"/>
        <dbReference type="ChEBI" id="CHEBI:57720"/>
        <dbReference type="EC" id="2.4.2.1"/>
    </reaction>
    <physiologicalReaction direction="left-to-right" evidence="1">
        <dbReference type="Rhea" id="RHEA:27647"/>
    </physiologicalReaction>
</comment>
<evidence type="ECO:0000256" key="7">
    <source>
        <dbReference type="ARBA" id="ARBA00047989"/>
    </source>
</evidence>
<comment type="catalytic activity">
    <reaction evidence="8">
        <text>adenosine + phosphate = alpha-D-ribose 1-phosphate + adenine</text>
        <dbReference type="Rhea" id="RHEA:27642"/>
        <dbReference type="ChEBI" id="CHEBI:16335"/>
        <dbReference type="ChEBI" id="CHEBI:16708"/>
        <dbReference type="ChEBI" id="CHEBI:43474"/>
        <dbReference type="ChEBI" id="CHEBI:57720"/>
        <dbReference type="EC" id="2.4.2.1"/>
    </reaction>
    <physiologicalReaction direction="left-to-right" evidence="8">
        <dbReference type="Rhea" id="RHEA:27643"/>
    </physiologicalReaction>
</comment>
<keyword evidence="5" id="KW-0378">Hydrolase</keyword>
<dbReference type="CDD" id="cd16833">
    <property type="entry name" value="YfiH"/>
    <property type="match status" value="1"/>
</dbReference>
<keyword evidence="12" id="KW-1185">Reference proteome</keyword>
<dbReference type="NCBIfam" id="TIGR00726">
    <property type="entry name" value="peptidoglycan editing factor PgeF"/>
    <property type="match status" value="1"/>
</dbReference>
<dbReference type="SUPFAM" id="SSF64438">
    <property type="entry name" value="CNF1/YfiH-like putative cysteine hydrolases"/>
    <property type="match status" value="1"/>
</dbReference>
<evidence type="ECO:0000256" key="9">
    <source>
        <dbReference type="ARBA" id="ARBA00049893"/>
    </source>
</evidence>
<dbReference type="AlphaFoldDB" id="A0A3S9B2S1"/>
<dbReference type="GO" id="GO:0017061">
    <property type="term" value="F:S-methyl-5-thioadenosine phosphorylase activity"/>
    <property type="evidence" value="ECO:0007669"/>
    <property type="project" value="UniProtKB-EC"/>
</dbReference>
<name>A0A3S9B2S1_9HYPH</name>
<comment type="catalytic activity">
    <reaction evidence="9">
        <text>S-methyl-5'-thioadenosine + phosphate = 5-(methylsulfanyl)-alpha-D-ribose 1-phosphate + adenine</text>
        <dbReference type="Rhea" id="RHEA:11852"/>
        <dbReference type="ChEBI" id="CHEBI:16708"/>
        <dbReference type="ChEBI" id="CHEBI:17509"/>
        <dbReference type="ChEBI" id="CHEBI:43474"/>
        <dbReference type="ChEBI" id="CHEBI:58533"/>
        <dbReference type="EC" id="2.4.2.28"/>
    </reaction>
    <physiologicalReaction direction="left-to-right" evidence="9">
        <dbReference type="Rhea" id="RHEA:11853"/>
    </physiologicalReaction>
</comment>
<sequence>MLATSPPQPIESDLIAQATSGTPIRHGFFTRHGGVSQGIYQGLNVGLGSNDERDAVIENRVRVCGHFNRSIDDLATPHQIHSPDVVVATGSFGDERPKADAVVTNIPGVVIGVLTADCGPILFCDPDAGVVGAAHAGWRGALTGVLENTIAAMENLGADRRSIRASLGPSISVRNYEVGPEFVERFTDADPDNQRFFADSDRAGHAMFDLPAYTLHRLKRAGVAAESTGHCTYEDEAAFFSYRRTTHRGEPDYGRQIAAIAITE</sequence>
<dbReference type="GO" id="GO:0016787">
    <property type="term" value="F:hydrolase activity"/>
    <property type="evidence" value="ECO:0007669"/>
    <property type="project" value="UniProtKB-KW"/>
</dbReference>
<dbReference type="Proteomes" id="UP000268192">
    <property type="component" value="Chromosome"/>
</dbReference>
<keyword evidence="6" id="KW-0862">Zinc</keyword>
<dbReference type="GO" id="GO:0005507">
    <property type="term" value="F:copper ion binding"/>
    <property type="evidence" value="ECO:0007669"/>
    <property type="project" value="TreeGrafter"/>
</dbReference>
<organism evidence="11 12">
    <name type="scientific">Georhizobium profundi</name>
    <dbReference type="NCBI Taxonomy" id="2341112"/>
    <lineage>
        <taxon>Bacteria</taxon>
        <taxon>Pseudomonadati</taxon>
        <taxon>Pseudomonadota</taxon>
        <taxon>Alphaproteobacteria</taxon>
        <taxon>Hyphomicrobiales</taxon>
        <taxon>Rhizobiaceae</taxon>
        <taxon>Georhizobium</taxon>
    </lineage>
</organism>
<dbReference type="KEGG" id="abaw:D5400_07705"/>
<evidence type="ECO:0000256" key="5">
    <source>
        <dbReference type="ARBA" id="ARBA00022801"/>
    </source>
</evidence>
<keyword evidence="4" id="KW-0479">Metal-binding</keyword>
<dbReference type="EMBL" id="CP032509">
    <property type="protein sequence ID" value="AZN71171.1"/>
    <property type="molecule type" value="Genomic_DNA"/>
</dbReference>
<evidence type="ECO:0000256" key="3">
    <source>
        <dbReference type="ARBA" id="ARBA00022679"/>
    </source>
</evidence>
<evidence type="ECO:0000256" key="8">
    <source>
        <dbReference type="ARBA" id="ARBA00048968"/>
    </source>
</evidence>
<dbReference type="InterPro" id="IPR038371">
    <property type="entry name" value="Cu_polyphenol_OxRdtase_sf"/>
</dbReference>
<dbReference type="RefSeq" id="WP_126009186.1">
    <property type="nucleotide sequence ID" value="NZ_CP032509.1"/>
</dbReference>